<feature type="domain" description="Dimethylamine monooxygenase subunit DmmA-like C-terminal" evidence="1">
    <location>
        <begin position="128"/>
        <end position="171"/>
    </location>
</feature>
<sequence length="185" mass="18739">MSTPAPPHYTSVPPWTREPVVESPDATGTAFTVLAVGTGSDATGAAAIVDAWLPTLPVGAPVQVHTSEDVAGAIAAMRTDLAGARVGHRVLVAGSATDCLAVRAAALGSSLMDSELTVGVTSVATRAVWCVHCSATTIAEAGLEDVVTCPSCRKDLVVYPHVSRRTGAHLGFQVDAETLPAGVTA</sequence>
<evidence type="ECO:0000259" key="1">
    <source>
        <dbReference type="Pfam" id="PF22289"/>
    </source>
</evidence>
<proteinExistence type="predicted"/>
<dbReference type="RefSeq" id="WP_250827316.1">
    <property type="nucleotide sequence ID" value="NZ_JAMOIL010000012.1"/>
</dbReference>
<organism evidence="2 3">
    <name type="scientific">Nocardioides bruguierae</name>
    <dbReference type="NCBI Taxonomy" id="2945102"/>
    <lineage>
        <taxon>Bacteria</taxon>
        <taxon>Bacillati</taxon>
        <taxon>Actinomycetota</taxon>
        <taxon>Actinomycetes</taxon>
        <taxon>Propionibacteriales</taxon>
        <taxon>Nocardioidaceae</taxon>
        <taxon>Nocardioides</taxon>
    </lineage>
</organism>
<reference evidence="2" key="1">
    <citation type="submission" date="2022-05" db="EMBL/GenBank/DDBJ databases">
        <authorList>
            <person name="Tuo L."/>
        </authorList>
    </citation>
    <scope>NUCLEOTIDE SEQUENCE</scope>
    <source>
        <strain evidence="2">BSK12Z-4</strain>
    </source>
</reference>
<accession>A0A9X2D7M8</accession>
<comment type="caution">
    <text evidence="2">The sequence shown here is derived from an EMBL/GenBank/DDBJ whole genome shotgun (WGS) entry which is preliminary data.</text>
</comment>
<dbReference type="AlphaFoldDB" id="A0A9X2D7M8"/>
<gene>
    <name evidence="2" type="ORF">M8330_10715</name>
</gene>
<evidence type="ECO:0000313" key="3">
    <source>
        <dbReference type="Proteomes" id="UP001139485"/>
    </source>
</evidence>
<dbReference type="Proteomes" id="UP001139485">
    <property type="component" value="Unassembled WGS sequence"/>
</dbReference>
<dbReference type="InterPro" id="IPR048037">
    <property type="entry name" value="DmmA-like_C"/>
</dbReference>
<keyword evidence="3" id="KW-1185">Reference proteome</keyword>
<dbReference type="EMBL" id="JAMOIL010000012">
    <property type="protein sequence ID" value="MCM0620763.1"/>
    <property type="molecule type" value="Genomic_DNA"/>
</dbReference>
<name>A0A9X2D7M8_9ACTN</name>
<dbReference type="NCBIfam" id="NF041259">
    <property type="entry name" value="mono_DmmA_fam"/>
    <property type="match status" value="1"/>
</dbReference>
<evidence type="ECO:0000313" key="2">
    <source>
        <dbReference type="EMBL" id="MCM0620763.1"/>
    </source>
</evidence>
<protein>
    <recommendedName>
        <fullName evidence="1">Dimethylamine monooxygenase subunit DmmA-like C-terminal domain-containing protein</fullName>
    </recommendedName>
</protein>
<dbReference type="Pfam" id="PF22289">
    <property type="entry name" value="DmmA-like_C"/>
    <property type="match status" value="1"/>
</dbReference>